<dbReference type="KEGG" id="bcho:BcFMB_03640"/>
<feature type="region of interest" description="Disordered" evidence="1">
    <location>
        <begin position="1627"/>
        <end position="1660"/>
    </location>
</feature>
<feature type="compositionally biased region" description="Low complexity" evidence="1">
    <location>
        <begin position="1645"/>
        <end position="1654"/>
    </location>
</feature>
<dbReference type="NCBIfam" id="TIGR03786">
    <property type="entry name" value="strep_pil_rpt"/>
    <property type="match status" value="2"/>
</dbReference>
<dbReference type="Pfam" id="PF24547">
    <property type="entry name" value="DUF7601"/>
    <property type="match status" value="1"/>
</dbReference>
<dbReference type="Pfam" id="PF12892">
    <property type="entry name" value="FctA"/>
    <property type="match status" value="6"/>
</dbReference>
<sequence>MNGQQVLEWGKRFLGPVGTQTRRIVAAVIGMTMIVTMAIAVAPTRAEAADSARVADPTTFTQWEQGIGNPTDPRSTGRVWTDKSVSTDAVTLTTYTGETVQVEPKHTDKDAFLVGLSAMSSAQRITGVVNVTKPLDIVLVLDTSGSMKNAMDGGTASDTYTEVYSGDLDKTQTYYIRGWLSYREVTWDENSKSWGYRGNQGSWNSVTPKTSANDSAYGHTQFYEYSSDSRMFALQQAVNGFIDQTATANASVSDPNKKNRIGLVTYACKTVDGQCKQGSSIRSGLTADFTALQTTVSGLYGEGATYADEGLRLANNVLNNARADAKKVVIFFTDGEPGYSGFDGTVANAAIAQAKLMKEADASVYSIGVFAGADPSANMGDVTNSSDSTQKANAFMQGVSSNYPKATGFTTVQLGQKASGKHYLAASDANKLNLVFETIWDEVSSAPTSPIQSSTPGSSHGVVRFTDQLGDYMHVLDMNSIVFAGKQFTQVSKTTSGNTTTYVFDGTVEANEIYKAADLSTMTITVQSFDDGATPARRGDLVTVDVPEELLPLRLYSAKVNADGSVKTQINRTHPMRLFYEVGLKDGVKELVSKPDADMTQYIAANKDADGTIRFLTNRYDGQPNEGYGDTTAVFTPATTNDFYYFTQDTPLYNSQSLDDPATEIDADGTYYYQRVFYADDARHEQWIAVPGEAAVRAAAQNPTTSQWYVTAGTPRTALANQYTREKSENPTDTAKYASSPQWVDTQVDVRLGNNGVQRLKIPGALTVTETVVWPQGVTPDPDKSFPFTLTLANADGTPFTGTVRGEKSDGTTTEIGNGSTFSLKDGESISVYDIPAGVTATCVQTNAGGPGWSVDDGPTRAGTVTSGGMLTMPYVNRYTPEPVTLEGPSVSGVKVLEGRDWNTDNDRFTFTISAGDANPADAMPEQTSVTLSGAYDEDERVPFTFGSIVYTMPGTYQYVIRESDNADTGDAQPNMRYSAARYVLTVVVEDDGEGRLTIASRQLTNTFADDGSHLDGEPPVEAAVFTNRFLGVDEATADIHGIKHYEDVTGTNPNDTVGKFKVRVTADPANPEGGPVLPDDGAIVDVGLDGSWRQVLQFTGDALGHDTEAKRFTYHVREVVPEGVTAANPTKDGMTYDLNDYTVVVTVSRDAEDNLVTSVEYPGGGTQVELSNRYEATPVDVQLDVQKKVTGGAAAEGKFTFEASLAGDAANVIVNGAPWNDALTAMTPAIAEDATGDVTFPKLTFTKPGTYTFTINEQLPDTLQPTAEGWTYDTHRHTVTVVVTDEHGKLQAVLSSDESTKLFTNTYAVESLNYGDVGALRISKTLTGRAMRAGEFSFGITPIGDAPLPEGAGRTSNPYTAPAGQALVWPVNGTLLGGLTFTKEDAGKTYCYKIAEIVPSAAMPGPDGGPVFQGVTYDTAVHKACIAVSDTGKGTLEVTTTVDDAATTVAAFTNHYKIEPTTQSVTFMKALQGRDWKDGESFTFTLAADGESSSVDETTLAAAMPQTHEVTVTKENANGFGFGDFTFSQPGTYVYTVTEANAGKTIDGLHYAQPARVSFSVIDNGLGAYSVGWTVTGINGTTFINVYEPTPVQVTTPAELKKELRAPSWDDDWRFRFTLQDVTEYAPDDPQPTLPQWKVGQADGGATTADGAAETPQSPVSCDVEKRTCTVGVGKPESGFVTPISFGTFTFIHAGTYVYHVSEIDDTATQGGIYYDTHTATLTITVTDDGDGKLTATTTVDDGTFVNTAGVELPSTGGRREQGMITLALAIVFLLGAAGCALRLNRVTMGG</sequence>
<evidence type="ECO:0000313" key="5">
    <source>
        <dbReference type="Proteomes" id="UP000229907"/>
    </source>
</evidence>
<proteinExistence type="predicted"/>
<dbReference type="EMBL" id="CP018044">
    <property type="protein sequence ID" value="ATU20171.1"/>
    <property type="molecule type" value="Genomic_DNA"/>
</dbReference>
<dbReference type="SUPFAM" id="SSF53300">
    <property type="entry name" value="vWA-like"/>
    <property type="match status" value="1"/>
</dbReference>
<feature type="transmembrane region" description="Helical" evidence="2">
    <location>
        <begin position="21"/>
        <end position="42"/>
    </location>
</feature>
<dbReference type="RefSeq" id="WP_099721090.1">
    <property type="nucleotide sequence ID" value="NZ_CP018044.1"/>
</dbReference>
<dbReference type="Gene3D" id="2.60.40.3050">
    <property type="match status" value="6"/>
</dbReference>
<evidence type="ECO:0000313" key="4">
    <source>
        <dbReference type="EMBL" id="ATU20171.1"/>
    </source>
</evidence>
<dbReference type="InterPro" id="IPR022464">
    <property type="entry name" value="Strep_pil_isopept_link"/>
</dbReference>
<evidence type="ECO:0000256" key="2">
    <source>
        <dbReference type="SAM" id="Phobius"/>
    </source>
</evidence>
<dbReference type="CDD" id="cd00198">
    <property type="entry name" value="vWFA"/>
    <property type="match status" value="1"/>
</dbReference>
<dbReference type="InterPro" id="IPR010221">
    <property type="entry name" value="VCBS_dom"/>
</dbReference>
<keyword evidence="2" id="KW-0812">Transmembrane</keyword>
<keyword evidence="2" id="KW-0472">Membrane</keyword>
<dbReference type="InterPro" id="IPR038174">
    <property type="entry name" value="Strep_pil_link_sf"/>
</dbReference>
<feature type="compositionally biased region" description="Polar residues" evidence="1">
    <location>
        <begin position="811"/>
        <end position="820"/>
    </location>
</feature>
<accession>A0A2D3D434</accession>
<evidence type="ECO:0000259" key="3">
    <source>
        <dbReference type="PROSITE" id="PS50234"/>
    </source>
</evidence>
<name>A0A2D3D434_9BIFI</name>
<protein>
    <recommendedName>
        <fullName evidence="3">VWFA domain-containing protein</fullName>
    </recommendedName>
</protein>
<feature type="transmembrane region" description="Helical" evidence="2">
    <location>
        <begin position="1765"/>
        <end position="1785"/>
    </location>
</feature>
<dbReference type="Proteomes" id="UP000229907">
    <property type="component" value="Chromosome"/>
</dbReference>
<feature type="domain" description="VWFA" evidence="3">
    <location>
        <begin position="136"/>
        <end position="439"/>
    </location>
</feature>
<gene>
    <name evidence="4" type="ORF">BcFMB_03640</name>
</gene>
<dbReference type="InterPro" id="IPR036465">
    <property type="entry name" value="vWFA_dom_sf"/>
</dbReference>
<dbReference type="PROSITE" id="PS50234">
    <property type="entry name" value="VWFA"/>
    <property type="match status" value="1"/>
</dbReference>
<keyword evidence="2" id="KW-1133">Transmembrane helix</keyword>
<dbReference type="InterPro" id="IPR002035">
    <property type="entry name" value="VWF_A"/>
</dbReference>
<reference evidence="4 5" key="1">
    <citation type="submission" date="2016-11" db="EMBL/GenBank/DDBJ databases">
        <title>complete genome sequence of Bifidobacterium choerinum strain FMB-1.</title>
        <authorList>
            <person name="Park C.-S."/>
            <person name="Jung D.-H."/>
            <person name="Choi D.-S."/>
        </authorList>
    </citation>
    <scope>NUCLEOTIDE SEQUENCE [LARGE SCALE GENOMIC DNA]</scope>
    <source>
        <strain evidence="4 5">FMB-1</strain>
    </source>
</reference>
<feature type="region of interest" description="Disordered" evidence="1">
    <location>
        <begin position="799"/>
        <end position="820"/>
    </location>
</feature>
<dbReference type="Gene3D" id="2.60.40.1140">
    <property type="entry name" value="Collagen-binding surface protein Cna, B-type domain"/>
    <property type="match status" value="1"/>
</dbReference>
<organism evidence="4 5">
    <name type="scientific">Bifidobacterium choerinum</name>
    <dbReference type="NCBI Taxonomy" id="35760"/>
    <lineage>
        <taxon>Bacteria</taxon>
        <taxon>Bacillati</taxon>
        <taxon>Actinomycetota</taxon>
        <taxon>Actinomycetes</taxon>
        <taxon>Bifidobacteriales</taxon>
        <taxon>Bifidobacteriaceae</taxon>
        <taxon>Bifidobacterium</taxon>
    </lineage>
</organism>
<dbReference type="SMART" id="SM00327">
    <property type="entry name" value="VWA"/>
    <property type="match status" value="1"/>
</dbReference>
<dbReference type="NCBIfam" id="TIGR01965">
    <property type="entry name" value="VCBS_repeat"/>
    <property type="match status" value="1"/>
</dbReference>
<evidence type="ECO:0000256" key="1">
    <source>
        <dbReference type="SAM" id="MobiDB-lite"/>
    </source>
</evidence>
<dbReference type="Pfam" id="PF00092">
    <property type="entry name" value="VWA"/>
    <property type="match status" value="1"/>
</dbReference>
<dbReference type="Gene3D" id="3.40.50.410">
    <property type="entry name" value="von Willebrand factor, type A domain"/>
    <property type="match status" value="1"/>
</dbReference>
<dbReference type="InterPro" id="IPR055382">
    <property type="entry name" value="DUF7601"/>
</dbReference>